<accession>A0A834TVC5</accession>
<feature type="region of interest" description="Disordered" evidence="1">
    <location>
        <begin position="1"/>
        <end position="29"/>
    </location>
</feature>
<comment type="caution">
    <text evidence="2">The sequence shown here is derived from an EMBL/GenBank/DDBJ whole genome shotgun (WGS) entry which is preliminary data.</text>
</comment>
<keyword evidence="3" id="KW-1185">Reference proteome</keyword>
<dbReference type="Proteomes" id="UP000634136">
    <property type="component" value="Unassembled WGS sequence"/>
</dbReference>
<dbReference type="AlphaFoldDB" id="A0A834TVC5"/>
<evidence type="ECO:0000256" key="1">
    <source>
        <dbReference type="SAM" id="MobiDB-lite"/>
    </source>
</evidence>
<sequence>MGNKNNRKEDKREGQVHTGEPELIGTNSDEIIRNRSTHDEAYARGVEFVLGHLPMCAAKLTVRIHSWD</sequence>
<proteinExistence type="predicted"/>
<name>A0A834TVC5_9FABA</name>
<gene>
    <name evidence="2" type="ORF">G2W53_019638</name>
</gene>
<evidence type="ECO:0000313" key="2">
    <source>
        <dbReference type="EMBL" id="KAF7828474.1"/>
    </source>
</evidence>
<feature type="compositionally biased region" description="Basic and acidic residues" evidence="1">
    <location>
        <begin position="1"/>
        <end position="15"/>
    </location>
</feature>
<protein>
    <submittedName>
        <fullName evidence="2">Uncharacterized protein</fullName>
    </submittedName>
</protein>
<reference evidence="2" key="1">
    <citation type="submission" date="2020-09" db="EMBL/GenBank/DDBJ databases">
        <title>Genome-Enabled Discovery of Anthraquinone Biosynthesis in Senna tora.</title>
        <authorList>
            <person name="Kang S.-H."/>
            <person name="Pandey R.P."/>
            <person name="Lee C.-M."/>
            <person name="Sim J.-S."/>
            <person name="Jeong J.-T."/>
            <person name="Choi B.-S."/>
            <person name="Jung M."/>
            <person name="Ginzburg D."/>
            <person name="Zhao K."/>
            <person name="Won S.Y."/>
            <person name="Oh T.-J."/>
            <person name="Yu Y."/>
            <person name="Kim N.-H."/>
            <person name="Lee O.R."/>
            <person name="Lee T.-H."/>
            <person name="Bashyal P."/>
            <person name="Kim T.-S."/>
            <person name="Lee W.-H."/>
            <person name="Kawkins C."/>
            <person name="Kim C.-K."/>
            <person name="Kim J.S."/>
            <person name="Ahn B.O."/>
            <person name="Rhee S.Y."/>
            <person name="Sohng J.K."/>
        </authorList>
    </citation>
    <scope>NUCLEOTIDE SEQUENCE</scope>
    <source>
        <tissue evidence="2">Leaf</tissue>
    </source>
</reference>
<dbReference type="EMBL" id="JAAIUW010000006">
    <property type="protein sequence ID" value="KAF7828474.1"/>
    <property type="molecule type" value="Genomic_DNA"/>
</dbReference>
<evidence type="ECO:0000313" key="3">
    <source>
        <dbReference type="Proteomes" id="UP000634136"/>
    </source>
</evidence>
<organism evidence="2 3">
    <name type="scientific">Senna tora</name>
    <dbReference type="NCBI Taxonomy" id="362788"/>
    <lineage>
        <taxon>Eukaryota</taxon>
        <taxon>Viridiplantae</taxon>
        <taxon>Streptophyta</taxon>
        <taxon>Embryophyta</taxon>
        <taxon>Tracheophyta</taxon>
        <taxon>Spermatophyta</taxon>
        <taxon>Magnoliopsida</taxon>
        <taxon>eudicotyledons</taxon>
        <taxon>Gunneridae</taxon>
        <taxon>Pentapetalae</taxon>
        <taxon>rosids</taxon>
        <taxon>fabids</taxon>
        <taxon>Fabales</taxon>
        <taxon>Fabaceae</taxon>
        <taxon>Caesalpinioideae</taxon>
        <taxon>Cassia clade</taxon>
        <taxon>Senna</taxon>
    </lineage>
</organism>